<dbReference type="GO" id="GO:0007283">
    <property type="term" value="P:spermatogenesis"/>
    <property type="evidence" value="ECO:0007669"/>
    <property type="project" value="UniProtKB-KW"/>
</dbReference>
<dbReference type="PANTHER" id="PTHR12955:SF1">
    <property type="entry name" value="INTEGRATOR COMPLEX SUBUNIT 13"/>
    <property type="match status" value="1"/>
</dbReference>
<evidence type="ECO:0000256" key="16">
    <source>
        <dbReference type="ARBA" id="ARBA00061603"/>
    </source>
</evidence>
<dbReference type="PANTHER" id="PTHR12955">
    <property type="entry name" value="SARCOMA ANTIGEN NY-SAR-95-RELATED"/>
    <property type="match status" value="1"/>
</dbReference>
<keyword evidence="7" id="KW-0498">Mitosis</keyword>
<evidence type="ECO:0000256" key="15">
    <source>
        <dbReference type="ARBA" id="ARBA00032585"/>
    </source>
</evidence>
<protein>
    <recommendedName>
        <fullName evidence="3">Protein asunder</fullName>
    </recommendedName>
    <alternativeName>
        <fullName evidence="15">Cell cycle regulator Mat89Bb</fullName>
    </alternativeName>
    <alternativeName>
        <fullName evidence="14">Set apart in position or space protein</fullName>
    </alternativeName>
</protein>
<reference evidence="18 19" key="1">
    <citation type="submission" date="2020-08" db="EMBL/GenBank/DDBJ databases">
        <title>Aphidius gifuensis genome sequencing and assembly.</title>
        <authorList>
            <person name="Du Z."/>
        </authorList>
    </citation>
    <scope>NUCLEOTIDE SEQUENCE [LARGE SCALE GENOMIC DNA]</scope>
    <source>
        <strain evidence="18">YNYX2018</strain>
        <tissue evidence="18">Adults</tissue>
    </source>
</reference>
<dbReference type="GO" id="GO:0007346">
    <property type="term" value="P:regulation of mitotic cell cycle"/>
    <property type="evidence" value="ECO:0007669"/>
    <property type="project" value="TreeGrafter"/>
</dbReference>
<name>A0A834XQ49_APHGI</name>
<keyword evidence="11" id="KW-0539">Nucleus</keyword>
<accession>A0A834XQ49</accession>
<evidence type="ECO:0000256" key="1">
    <source>
        <dbReference type="ARBA" id="ARBA00004123"/>
    </source>
</evidence>
<organism evidence="18 19">
    <name type="scientific">Aphidius gifuensis</name>
    <name type="common">Parasitoid wasp</name>
    <dbReference type="NCBI Taxonomy" id="684658"/>
    <lineage>
        <taxon>Eukaryota</taxon>
        <taxon>Metazoa</taxon>
        <taxon>Ecdysozoa</taxon>
        <taxon>Arthropoda</taxon>
        <taxon>Hexapoda</taxon>
        <taxon>Insecta</taxon>
        <taxon>Pterygota</taxon>
        <taxon>Neoptera</taxon>
        <taxon>Endopterygota</taxon>
        <taxon>Hymenoptera</taxon>
        <taxon>Apocrita</taxon>
        <taxon>Ichneumonoidea</taxon>
        <taxon>Braconidae</taxon>
        <taxon>Aphidiinae</taxon>
        <taxon>Aphidius</taxon>
    </lineage>
</organism>
<keyword evidence="12" id="KW-0469">Meiosis</keyword>
<evidence type="ECO:0000256" key="17">
    <source>
        <dbReference type="ARBA" id="ARBA00065185"/>
    </source>
</evidence>
<dbReference type="EMBL" id="JACMRX010000005">
    <property type="protein sequence ID" value="KAF7989602.1"/>
    <property type="molecule type" value="Genomic_DNA"/>
</dbReference>
<dbReference type="Proteomes" id="UP000639338">
    <property type="component" value="Unassembled WGS sequence"/>
</dbReference>
<dbReference type="GO" id="GO:0048471">
    <property type="term" value="C:perinuclear region of cytoplasm"/>
    <property type="evidence" value="ECO:0007669"/>
    <property type="project" value="UniProtKB-SubCell"/>
</dbReference>
<dbReference type="AlphaFoldDB" id="A0A834XQ49"/>
<evidence type="ECO:0000256" key="8">
    <source>
        <dbReference type="ARBA" id="ARBA00022782"/>
    </source>
</evidence>
<keyword evidence="19" id="KW-1185">Reference proteome</keyword>
<dbReference type="GO" id="GO:0032039">
    <property type="term" value="C:integrator complex"/>
    <property type="evidence" value="ECO:0007669"/>
    <property type="project" value="TreeGrafter"/>
</dbReference>
<comment type="caution">
    <text evidence="18">The sequence shown here is derived from an EMBL/GenBank/DDBJ whole genome shotgun (WGS) entry which is preliminary data.</text>
</comment>
<dbReference type="Pfam" id="PF10221">
    <property type="entry name" value="Mat89Bb"/>
    <property type="match status" value="1"/>
</dbReference>
<dbReference type="GO" id="GO:0051642">
    <property type="term" value="P:centrosome localization"/>
    <property type="evidence" value="ECO:0007669"/>
    <property type="project" value="TreeGrafter"/>
</dbReference>
<keyword evidence="5" id="KW-0963">Cytoplasm</keyword>
<dbReference type="GO" id="GO:0030154">
    <property type="term" value="P:cell differentiation"/>
    <property type="evidence" value="ECO:0007669"/>
    <property type="project" value="UniProtKB-KW"/>
</dbReference>
<evidence type="ECO:0000256" key="3">
    <source>
        <dbReference type="ARBA" id="ARBA00020501"/>
    </source>
</evidence>
<evidence type="ECO:0000256" key="13">
    <source>
        <dbReference type="ARBA" id="ARBA00023306"/>
    </source>
</evidence>
<evidence type="ECO:0000256" key="6">
    <source>
        <dbReference type="ARBA" id="ARBA00022618"/>
    </source>
</evidence>
<evidence type="ECO:0000256" key="7">
    <source>
        <dbReference type="ARBA" id="ARBA00022776"/>
    </source>
</evidence>
<dbReference type="GO" id="GO:0051321">
    <property type="term" value="P:meiotic cell cycle"/>
    <property type="evidence" value="ECO:0007669"/>
    <property type="project" value="UniProtKB-KW"/>
</dbReference>
<evidence type="ECO:0000256" key="4">
    <source>
        <dbReference type="ARBA" id="ARBA00022473"/>
    </source>
</evidence>
<evidence type="ECO:0000256" key="12">
    <source>
        <dbReference type="ARBA" id="ARBA00023254"/>
    </source>
</evidence>
<evidence type="ECO:0000256" key="2">
    <source>
        <dbReference type="ARBA" id="ARBA00004556"/>
    </source>
</evidence>
<sequence length="670" mass="75319">MYPANHKTVFVLDHTPYFGISTESPLEFECLKSRSPNPLPPICKSLWTTSVESAMEYCRIVWDLFPAGKLLRFVVSDRAAHIVSTWASNQQNLSHLVNGMSIIGVPPKVHQPGVEISVIHGLRCAIETLSECTEIQHEKISKNNGKLLNKGRVICITSARDDMNIKTLENIFRNALDQQNEVASRFDHLLPIDHCHLVILNIFPINIESQVTSQGPREISPHLTMEVHSMKATSLHSKLSHLILSHYDLSSTTVTGIPMKEEQNASSSANYDVEIFHSINAHSSILNGNPQDSALIKTFRRFEEGSEYETVTLKWCTPRGCSASEMQNCTAIHRITPVDVNSRPSSCLINFLLNGRSVMLEMARKSGGKSISHLLAAHGGEIFIHTLSTARSVLEDPPSISEGCGGRVTDYRITDFGSLMKNNILVPLKPKGNVENDSPAVDMKERLERHTRYWPMTISNTLMFNLKQIIDPLPEYIVKEELVKDDLLKCKQLIFHLLQLESKHETLALPNLGGGRGGKGGGRREEHYRLLWEELETFLKAHARNSIMHAEVLNCLLEVRNKNDKDKVELDQALRELDGIGKEETPRASVIRATTDSPMSPPTSTSMSLQKQLLKNNSSKSFLDIWLQRSTPKDKKPEFHGRLNSDGLKAKLYPNFKEPGWELREPMIET</sequence>
<keyword evidence="8" id="KW-0221">Differentiation</keyword>
<evidence type="ECO:0000256" key="10">
    <source>
        <dbReference type="ARBA" id="ARBA00023054"/>
    </source>
</evidence>
<comment type="subunit">
    <text evidence="17">Belongs to the multiprotein complex Integrator, at least composed of IntS1, IntS2, IntS3, IntS4, omd/IntS5, IntS6, defl/IntS7, IntS8, IntS9, IntS10, IntS11, IntS12, asun/IntS13, IntS14 and IntS15. The core complex associates with protein phosphatase 2A subunits mts/PP2A and Pp2A-29B, to form the Integrator-PP2A (INTAC) complex.</text>
</comment>
<keyword evidence="4" id="KW-0217">Developmental protein</keyword>
<gene>
    <name evidence="18" type="ORF">HCN44_008276</name>
</gene>
<comment type="similarity">
    <text evidence="16">Belongs to the Integrator subunit 13 family.</text>
</comment>
<dbReference type="InterPro" id="IPR019355">
    <property type="entry name" value="Cell_cycle_regulator_Mat89Bb"/>
</dbReference>
<evidence type="ECO:0000313" key="19">
    <source>
        <dbReference type="Proteomes" id="UP000639338"/>
    </source>
</evidence>
<evidence type="ECO:0000256" key="9">
    <source>
        <dbReference type="ARBA" id="ARBA00022871"/>
    </source>
</evidence>
<proteinExistence type="inferred from homology"/>
<evidence type="ECO:0000256" key="5">
    <source>
        <dbReference type="ARBA" id="ARBA00022490"/>
    </source>
</evidence>
<evidence type="ECO:0000313" key="18">
    <source>
        <dbReference type="EMBL" id="KAF7989602.1"/>
    </source>
</evidence>
<evidence type="ECO:0000256" key="11">
    <source>
        <dbReference type="ARBA" id="ARBA00023242"/>
    </source>
</evidence>
<evidence type="ECO:0000256" key="14">
    <source>
        <dbReference type="ARBA" id="ARBA00030658"/>
    </source>
</evidence>
<keyword evidence="6" id="KW-0132">Cell division</keyword>
<dbReference type="OrthoDB" id="5844105at2759"/>
<keyword evidence="9" id="KW-0744">Spermatogenesis</keyword>
<keyword evidence="13" id="KW-0131">Cell cycle</keyword>
<comment type="subcellular location">
    <subcellularLocation>
        <location evidence="2">Cytoplasm</location>
        <location evidence="2">Perinuclear region</location>
    </subcellularLocation>
    <subcellularLocation>
        <location evidence="1">Nucleus</location>
    </subcellularLocation>
</comment>
<keyword evidence="10" id="KW-0175">Coiled coil</keyword>
<dbReference type="GO" id="GO:0051301">
    <property type="term" value="P:cell division"/>
    <property type="evidence" value="ECO:0007669"/>
    <property type="project" value="UniProtKB-KW"/>
</dbReference>